<evidence type="ECO:0000256" key="1">
    <source>
        <dbReference type="ARBA" id="ARBA00005986"/>
    </source>
</evidence>
<proteinExistence type="inferred from homology"/>
<dbReference type="GO" id="GO:0016491">
    <property type="term" value="F:oxidoreductase activity"/>
    <property type="evidence" value="ECO:0007669"/>
    <property type="project" value="InterPro"/>
</dbReference>
<organism evidence="3 4">
    <name type="scientific">Daldinia eschscholtzii</name>
    <dbReference type="NCBI Taxonomy" id="292717"/>
    <lineage>
        <taxon>Eukaryota</taxon>
        <taxon>Fungi</taxon>
        <taxon>Dikarya</taxon>
        <taxon>Ascomycota</taxon>
        <taxon>Pezizomycotina</taxon>
        <taxon>Sordariomycetes</taxon>
        <taxon>Xylariomycetidae</taxon>
        <taxon>Xylariales</taxon>
        <taxon>Hypoxylaceae</taxon>
        <taxon>Daldinia</taxon>
    </lineage>
</organism>
<reference evidence="3 4" key="1">
    <citation type="journal article" date="2024" name="Front Chem Biol">
        <title>Unveiling the potential of Daldinia eschscholtzii MFLUCC 19-0629 through bioactivity and bioinformatics studies for enhanced sustainable agriculture production.</title>
        <authorList>
            <person name="Brooks S."/>
            <person name="Weaver J.A."/>
            <person name="Klomchit A."/>
            <person name="Alharthi S.A."/>
            <person name="Onlamun T."/>
            <person name="Nurani R."/>
            <person name="Vong T.K."/>
            <person name="Alberti F."/>
            <person name="Greco C."/>
        </authorList>
    </citation>
    <scope>NUCLEOTIDE SEQUENCE [LARGE SCALE GENOMIC DNA]</scope>
    <source>
        <strain evidence="3">MFLUCC 19-0629</strain>
    </source>
</reference>
<evidence type="ECO:0000313" key="4">
    <source>
        <dbReference type="Proteomes" id="UP001369815"/>
    </source>
</evidence>
<keyword evidence="4" id="KW-1185">Reference proteome</keyword>
<feature type="domain" description="EthD" evidence="2">
    <location>
        <begin position="2"/>
        <end position="98"/>
    </location>
</feature>
<accession>A0AAX6MW52</accession>
<protein>
    <recommendedName>
        <fullName evidence="2">EthD domain-containing protein</fullName>
    </recommendedName>
</protein>
<sequence length="99" mass="11215">MVEEHLPLAMLVFKRHSLLGYSLGSALLSTVLIPGLVQFVTPAVLNEAVKQEVGKAQPTWTFAKWDCYVEYTLPNLETIKNVTSDPEWHMAVKDEEDWV</sequence>
<dbReference type="Proteomes" id="UP001369815">
    <property type="component" value="Unassembled WGS sequence"/>
</dbReference>
<dbReference type="InterPro" id="IPR009799">
    <property type="entry name" value="EthD_dom"/>
</dbReference>
<comment type="caution">
    <text evidence="3">The sequence shown here is derived from an EMBL/GenBank/DDBJ whole genome shotgun (WGS) entry which is preliminary data.</text>
</comment>
<comment type="similarity">
    <text evidence="1">Belongs to the tpcK family.</text>
</comment>
<dbReference type="AlphaFoldDB" id="A0AAX6MW52"/>
<evidence type="ECO:0000259" key="2">
    <source>
        <dbReference type="Pfam" id="PF07110"/>
    </source>
</evidence>
<dbReference type="Pfam" id="PF07110">
    <property type="entry name" value="EthD"/>
    <property type="match status" value="1"/>
</dbReference>
<evidence type="ECO:0000313" key="3">
    <source>
        <dbReference type="EMBL" id="KAK6956868.1"/>
    </source>
</evidence>
<gene>
    <name evidence="3" type="ORF">Daesc_002150</name>
</gene>
<name>A0AAX6MW52_9PEZI</name>
<dbReference type="EMBL" id="JBANMG010000002">
    <property type="protein sequence ID" value="KAK6956868.1"/>
    <property type="molecule type" value="Genomic_DNA"/>
</dbReference>